<dbReference type="Proteomes" id="UP001153148">
    <property type="component" value="Unassembled WGS sequence"/>
</dbReference>
<sequence length="154" mass="16823">MLEIVRAAVGEAEPVGAVDGAGDPVRAVQGRQRLLVDRRVWARQGVMVHGDRGPAGTRGGCGRARTPSAVELERLNIEEVNPHLRGGRVENHLGKTTPSSPDRDSNLDLPVLSGLAQHDWRVSQLRHGGGSSLKTIVIQQTKEEQDYQDDRNER</sequence>
<name>A0ABN7NQ28_TIMPD</name>
<feature type="region of interest" description="Disordered" evidence="1">
    <location>
        <begin position="83"/>
        <end position="110"/>
    </location>
</feature>
<evidence type="ECO:0000313" key="2">
    <source>
        <dbReference type="EMBL" id="CAG2055517.1"/>
    </source>
</evidence>
<feature type="compositionally biased region" description="Basic and acidic residues" evidence="1">
    <location>
        <begin position="141"/>
        <end position="154"/>
    </location>
</feature>
<accession>A0ABN7NQ28</accession>
<protein>
    <submittedName>
        <fullName evidence="2">Uncharacterized protein</fullName>
    </submittedName>
</protein>
<comment type="caution">
    <text evidence="2">The sequence shown here is derived from an EMBL/GenBank/DDBJ whole genome shotgun (WGS) entry which is preliminary data.</text>
</comment>
<dbReference type="EMBL" id="CAJPIN010002585">
    <property type="protein sequence ID" value="CAG2055517.1"/>
    <property type="molecule type" value="Genomic_DNA"/>
</dbReference>
<evidence type="ECO:0000256" key="1">
    <source>
        <dbReference type="SAM" id="MobiDB-lite"/>
    </source>
</evidence>
<evidence type="ECO:0000313" key="3">
    <source>
        <dbReference type="Proteomes" id="UP001153148"/>
    </source>
</evidence>
<proteinExistence type="predicted"/>
<feature type="compositionally biased region" description="Basic and acidic residues" evidence="1">
    <location>
        <begin position="83"/>
        <end position="93"/>
    </location>
</feature>
<organism evidence="2 3">
    <name type="scientific">Timema podura</name>
    <name type="common">Walking stick</name>
    <dbReference type="NCBI Taxonomy" id="61482"/>
    <lineage>
        <taxon>Eukaryota</taxon>
        <taxon>Metazoa</taxon>
        <taxon>Ecdysozoa</taxon>
        <taxon>Arthropoda</taxon>
        <taxon>Hexapoda</taxon>
        <taxon>Insecta</taxon>
        <taxon>Pterygota</taxon>
        <taxon>Neoptera</taxon>
        <taxon>Polyneoptera</taxon>
        <taxon>Phasmatodea</taxon>
        <taxon>Timematodea</taxon>
        <taxon>Timematoidea</taxon>
        <taxon>Timematidae</taxon>
        <taxon>Timema</taxon>
    </lineage>
</organism>
<gene>
    <name evidence="2" type="ORF">TPAB3V08_LOCUS2520</name>
</gene>
<feature type="region of interest" description="Disordered" evidence="1">
    <location>
        <begin position="125"/>
        <end position="154"/>
    </location>
</feature>
<reference evidence="2" key="1">
    <citation type="submission" date="2021-03" db="EMBL/GenBank/DDBJ databases">
        <authorList>
            <person name="Tran Van P."/>
        </authorList>
    </citation>
    <scope>NUCLEOTIDE SEQUENCE</scope>
</reference>
<keyword evidence="3" id="KW-1185">Reference proteome</keyword>